<reference evidence="12 13" key="1">
    <citation type="submission" date="2018-07" db="EMBL/GenBank/DDBJ databases">
        <title>Dyella monticola sp. nov. and Dyella psychrodurans sp. nov. isolated from monsoon evergreen broad-leaved forest soil of Dinghu Mountain, China.</title>
        <authorList>
            <person name="Gao Z."/>
            <person name="Qiu L."/>
        </authorList>
    </citation>
    <scope>NUCLEOTIDE SEQUENCE [LARGE SCALE GENOMIC DNA]</scope>
    <source>
        <strain evidence="12 13">4MSK11</strain>
    </source>
</reference>
<keyword evidence="5 9" id="KW-0064">Aspartyl protease</keyword>
<feature type="active site" evidence="9">
    <location>
        <position position="144"/>
    </location>
</feature>
<evidence type="ECO:0000313" key="13">
    <source>
        <dbReference type="Proteomes" id="UP000255334"/>
    </source>
</evidence>
<feature type="transmembrane region" description="Helical" evidence="9">
    <location>
        <begin position="98"/>
        <end position="116"/>
    </location>
</feature>
<feature type="transmembrane region" description="Helical" evidence="9">
    <location>
        <begin position="12"/>
        <end position="32"/>
    </location>
</feature>
<evidence type="ECO:0000256" key="5">
    <source>
        <dbReference type="ARBA" id="ARBA00022750"/>
    </source>
</evidence>
<evidence type="ECO:0000256" key="6">
    <source>
        <dbReference type="ARBA" id="ARBA00022801"/>
    </source>
</evidence>
<dbReference type="NCBIfam" id="TIGR00077">
    <property type="entry name" value="lspA"/>
    <property type="match status" value="1"/>
</dbReference>
<evidence type="ECO:0000256" key="9">
    <source>
        <dbReference type="HAMAP-Rule" id="MF_00161"/>
    </source>
</evidence>
<feature type="transmembrane region" description="Helical" evidence="9">
    <location>
        <begin position="136"/>
        <end position="159"/>
    </location>
</feature>
<dbReference type="HAMAP" id="MF_00161">
    <property type="entry name" value="LspA"/>
    <property type="match status" value="1"/>
</dbReference>
<dbReference type="InterPro" id="IPR001872">
    <property type="entry name" value="Peptidase_A8"/>
</dbReference>
<evidence type="ECO:0000313" key="12">
    <source>
        <dbReference type="EMBL" id="RDS86577.1"/>
    </source>
</evidence>
<keyword evidence="13" id="KW-1185">Reference proteome</keyword>
<keyword evidence="4 9" id="KW-0812">Transmembrane</keyword>
<evidence type="ECO:0000256" key="2">
    <source>
        <dbReference type="ARBA" id="ARBA00022475"/>
    </source>
</evidence>
<evidence type="ECO:0000256" key="8">
    <source>
        <dbReference type="ARBA" id="ARBA00023136"/>
    </source>
</evidence>
<keyword evidence="8 9" id="KW-0472">Membrane</keyword>
<keyword evidence="2 9" id="KW-1003">Cell membrane</keyword>
<comment type="subcellular location">
    <subcellularLocation>
        <location evidence="9">Cell membrane</location>
        <topology evidence="9">Multi-pass membrane protein</topology>
    </subcellularLocation>
</comment>
<dbReference type="Proteomes" id="UP000255334">
    <property type="component" value="Unassembled WGS sequence"/>
</dbReference>
<comment type="caution">
    <text evidence="12">The sequence shown here is derived from an EMBL/GenBank/DDBJ whole genome shotgun (WGS) entry which is preliminary data.</text>
</comment>
<evidence type="ECO:0000256" key="11">
    <source>
        <dbReference type="RuleBase" id="RU004181"/>
    </source>
</evidence>
<dbReference type="AlphaFoldDB" id="A0A370XE63"/>
<dbReference type="PROSITE" id="PS00855">
    <property type="entry name" value="SPASE_II"/>
    <property type="match status" value="1"/>
</dbReference>
<keyword evidence="7 9" id="KW-1133">Transmembrane helix</keyword>
<protein>
    <recommendedName>
        <fullName evidence="9">Lipoprotein signal peptidase</fullName>
        <ecNumber evidence="9">3.4.23.36</ecNumber>
    </recommendedName>
    <alternativeName>
        <fullName evidence="9">Prolipoprotein signal peptidase</fullName>
    </alternativeName>
    <alternativeName>
        <fullName evidence="9">Signal peptidase II</fullName>
        <shortName evidence="9">SPase II</shortName>
    </alternativeName>
</protein>
<dbReference type="PRINTS" id="PR00781">
    <property type="entry name" value="LIPOSIGPTASE"/>
</dbReference>
<sequence length="168" mass="18585">MNRSITQPNALPWLLVSVLLIALDQLTKIWALSALQPAGMPHPVIPGFLNWTLAFNTGAAFSFLAEGSGWQRWFFVVLAVAISLALVVWLARTARREWRTALPLALVIGGALGNLVDRLHASQVTDFIQVYYRDWYYPTFNVADCGICVGAVLLILFGLRHPAPDKTP</sequence>
<dbReference type="UniPathway" id="UPA00665"/>
<dbReference type="PANTHER" id="PTHR33695:SF1">
    <property type="entry name" value="LIPOPROTEIN SIGNAL PEPTIDASE"/>
    <property type="match status" value="1"/>
</dbReference>
<dbReference type="PANTHER" id="PTHR33695">
    <property type="entry name" value="LIPOPROTEIN SIGNAL PEPTIDASE"/>
    <property type="match status" value="1"/>
</dbReference>
<comment type="pathway">
    <text evidence="9">Protein modification; lipoprotein biosynthesis (signal peptide cleavage).</text>
</comment>
<organism evidence="12 13">
    <name type="scientific">Dyella psychrodurans</name>
    <dbReference type="NCBI Taxonomy" id="1927960"/>
    <lineage>
        <taxon>Bacteria</taxon>
        <taxon>Pseudomonadati</taxon>
        <taxon>Pseudomonadota</taxon>
        <taxon>Gammaproteobacteria</taxon>
        <taxon>Lysobacterales</taxon>
        <taxon>Rhodanobacteraceae</taxon>
        <taxon>Dyella</taxon>
    </lineage>
</organism>
<name>A0A370XE63_9GAMM</name>
<evidence type="ECO:0000256" key="3">
    <source>
        <dbReference type="ARBA" id="ARBA00022670"/>
    </source>
</evidence>
<accession>A0A370XE63</accession>
<evidence type="ECO:0000256" key="4">
    <source>
        <dbReference type="ARBA" id="ARBA00022692"/>
    </source>
</evidence>
<proteinExistence type="inferred from homology"/>
<feature type="transmembrane region" description="Helical" evidence="9">
    <location>
        <begin position="70"/>
        <end position="91"/>
    </location>
</feature>
<dbReference type="OrthoDB" id="9810259at2"/>
<evidence type="ECO:0000256" key="10">
    <source>
        <dbReference type="RuleBase" id="RU000594"/>
    </source>
</evidence>
<feature type="active site" evidence="9">
    <location>
        <position position="126"/>
    </location>
</feature>
<comment type="similarity">
    <text evidence="1 9 11">Belongs to the peptidase A8 family.</text>
</comment>
<comment type="catalytic activity">
    <reaction evidence="9 10">
        <text>Release of signal peptides from bacterial membrane prolipoproteins. Hydrolyzes -Xaa-Yaa-Zaa-|-(S,diacylglyceryl)Cys-, in which Xaa is hydrophobic (preferably Leu), and Yaa (Ala or Ser) and Zaa (Gly or Ala) have small, neutral side chains.</text>
        <dbReference type="EC" id="3.4.23.36"/>
    </reaction>
</comment>
<dbReference type="EMBL" id="QRBF01000001">
    <property type="protein sequence ID" value="RDS86577.1"/>
    <property type="molecule type" value="Genomic_DNA"/>
</dbReference>
<dbReference type="GO" id="GO:0005886">
    <property type="term" value="C:plasma membrane"/>
    <property type="evidence" value="ECO:0007669"/>
    <property type="project" value="UniProtKB-SubCell"/>
</dbReference>
<keyword evidence="12" id="KW-0449">Lipoprotein</keyword>
<dbReference type="Pfam" id="PF01252">
    <property type="entry name" value="Peptidase_A8"/>
    <property type="match status" value="1"/>
</dbReference>
<keyword evidence="6 9" id="KW-0378">Hydrolase</keyword>
<evidence type="ECO:0000256" key="7">
    <source>
        <dbReference type="ARBA" id="ARBA00022989"/>
    </source>
</evidence>
<evidence type="ECO:0000256" key="1">
    <source>
        <dbReference type="ARBA" id="ARBA00006139"/>
    </source>
</evidence>
<comment type="function">
    <text evidence="9 10">This protein specifically catalyzes the removal of signal peptides from prolipoproteins.</text>
</comment>
<dbReference type="EC" id="3.4.23.36" evidence="9"/>
<dbReference type="RefSeq" id="WP_115476846.1">
    <property type="nucleotide sequence ID" value="NZ_QRBF01000001.1"/>
</dbReference>
<dbReference type="GO" id="GO:0006508">
    <property type="term" value="P:proteolysis"/>
    <property type="evidence" value="ECO:0007669"/>
    <property type="project" value="UniProtKB-KW"/>
</dbReference>
<dbReference type="GO" id="GO:0004190">
    <property type="term" value="F:aspartic-type endopeptidase activity"/>
    <property type="evidence" value="ECO:0007669"/>
    <property type="project" value="UniProtKB-UniRule"/>
</dbReference>
<gene>
    <name evidence="9" type="primary">lspA</name>
    <name evidence="12" type="ORF">DWU99_04920</name>
</gene>
<keyword evidence="3 9" id="KW-0645">Protease</keyword>